<name>A0A2K8KYI8_MARES</name>
<dbReference type="OrthoDB" id="324294at2"/>
<evidence type="ECO:0000259" key="4">
    <source>
        <dbReference type="Pfam" id="PF13793"/>
    </source>
</evidence>
<dbReference type="GO" id="GO:0002189">
    <property type="term" value="C:ribose phosphate diphosphokinase complex"/>
    <property type="evidence" value="ECO:0007669"/>
    <property type="project" value="TreeGrafter"/>
</dbReference>
<dbReference type="SMART" id="SM01400">
    <property type="entry name" value="Pribosyltran_N"/>
    <property type="match status" value="1"/>
</dbReference>
<sequence>MSSNMVVLGFADSRNLAGELAELLAVASGEIEVHRFPDGESRVSVPAELPQHVIICLSLDHPNEKLIELLLAAGAARDNGAIKLTLVAPYLCYMRQDKAFHPGEAVSQQTIGTLLGSAFDAVVTVDPHLHRIERLEQAVSCSQAISLTATLPIAEFIADRFDKPLLVGPDAESLQWVSAIAQGRCFDFVIGDKQRFGDRNVSIRLPESISLAGRDVVIVDDMASTGRTMVAAAKSVLTGRPSSVSLIVTHALFIGDAEALIRTTGIDHLWSTDSILHPTNAIGLGSLLADGIRRCL</sequence>
<dbReference type="NCBIfam" id="TIGR01251">
    <property type="entry name" value="ribP_PPkin"/>
    <property type="match status" value="1"/>
</dbReference>
<evidence type="ECO:0000256" key="1">
    <source>
        <dbReference type="ARBA" id="ARBA00022727"/>
    </source>
</evidence>
<keyword evidence="5" id="KW-0808">Transferase</keyword>
<dbReference type="InterPro" id="IPR000836">
    <property type="entry name" value="PRTase_dom"/>
</dbReference>
<dbReference type="EC" id="2.7.6.1" evidence="5"/>
<dbReference type="Proteomes" id="UP000231701">
    <property type="component" value="Chromosome"/>
</dbReference>
<keyword evidence="1 2" id="KW-0545">Nucleotide biosynthesis</keyword>
<evidence type="ECO:0000313" key="6">
    <source>
        <dbReference type="Proteomes" id="UP000231701"/>
    </source>
</evidence>
<dbReference type="EMBL" id="CP018799">
    <property type="protein sequence ID" value="ATX79983.1"/>
    <property type="molecule type" value="Genomic_DNA"/>
</dbReference>
<dbReference type="GO" id="GO:0006015">
    <property type="term" value="P:5-phosphoribose 1-diphosphate biosynthetic process"/>
    <property type="evidence" value="ECO:0007669"/>
    <property type="project" value="TreeGrafter"/>
</dbReference>
<dbReference type="InterPro" id="IPR005946">
    <property type="entry name" value="Rib-P_diPkinase"/>
</dbReference>
<evidence type="ECO:0000313" key="5">
    <source>
        <dbReference type="EMBL" id="ATX79983.1"/>
    </source>
</evidence>
<keyword evidence="6" id="KW-1185">Reference proteome</keyword>
<dbReference type="Pfam" id="PF13793">
    <property type="entry name" value="Pribosyltran_N"/>
    <property type="match status" value="1"/>
</dbReference>
<accession>A0A2K8KYI8</accession>
<dbReference type="GO" id="GO:0005737">
    <property type="term" value="C:cytoplasm"/>
    <property type="evidence" value="ECO:0007669"/>
    <property type="project" value="TreeGrafter"/>
</dbReference>
<dbReference type="Pfam" id="PF00156">
    <property type="entry name" value="Pribosyltran"/>
    <property type="match status" value="1"/>
</dbReference>
<dbReference type="Gene3D" id="3.40.50.2020">
    <property type="match status" value="2"/>
</dbReference>
<evidence type="ECO:0000256" key="2">
    <source>
        <dbReference type="RuleBase" id="RU004324"/>
    </source>
</evidence>
<dbReference type="GO" id="GO:0004749">
    <property type="term" value="F:ribose phosphate diphosphokinase activity"/>
    <property type="evidence" value="ECO:0007669"/>
    <property type="project" value="UniProtKB-EC"/>
</dbReference>
<comment type="similarity">
    <text evidence="2">Belongs to the ribose-phosphate pyrophosphokinase family.</text>
</comment>
<dbReference type="KEGG" id="maes:Ga0123461_1570"/>
<gene>
    <name evidence="5" type="ORF">Ga0123461_1570</name>
</gene>
<dbReference type="PANTHER" id="PTHR10210">
    <property type="entry name" value="RIBOSE-PHOSPHATE DIPHOSPHOKINASE FAMILY MEMBER"/>
    <property type="match status" value="1"/>
</dbReference>
<feature type="domain" description="Ribose-phosphate pyrophosphokinase N-terminal" evidence="4">
    <location>
        <begin position="6"/>
        <end position="117"/>
    </location>
</feature>
<evidence type="ECO:0000259" key="3">
    <source>
        <dbReference type="Pfam" id="PF00156"/>
    </source>
</evidence>
<dbReference type="PANTHER" id="PTHR10210:SF41">
    <property type="entry name" value="RIBOSE-PHOSPHATE PYROPHOSPHOKINASE 1, CHLOROPLASTIC"/>
    <property type="match status" value="1"/>
</dbReference>
<dbReference type="GO" id="GO:0006164">
    <property type="term" value="P:purine nucleotide biosynthetic process"/>
    <property type="evidence" value="ECO:0007669"/>
    <property type="project" value="TreeGrafter"/>
</dbReference>
<dbReference type="InterPro" id="IPR029057">
    <property type="entry name" value="PRTase-like"/>
</dbReference>
<feature type="domain" description="Phosphoribosyltransferase" evidence="3">
    <location>
        <begin position="153"/>
        <end position="250"/>
    </location>
</feature>
<dbReference type="SUPFAM" id="SSF53271">
    <property type="entry name" value="PRTase-like"/>
    <property type="match status" value="2"/>
</dbReference>
<dbReference type="GO" id="GO:0016301">
    <property type="term" value="F:kinase activity"/>
    <property type="evidence" value="ECO:0007669"/>
    <property type="project" value="UniProtKB-KW"/>
</dbReference>
<keyword evidence="5" id="KW-0418">Kinase</keyword>
<reference evidence="5 6" key="1">
    <citation type="submission" date="2016-12" db="EMBL/GenBank/DDBJ databases">
        <title>Isolation and genomic insights into novel planktonic Zetaproteobacteria from stratified waters of the Chesapeake Bay.</title>
        <authorList>
            <person name="McAllister S.M."/>
            <person name="Kato S."/>
            <person name="Chan C.S."/>
            <person name="Chiu B.K."/>
            <person name="Field E.K."/>
        </authorList>
    </citation>
    <scope>NUCLEOTIDE SEQUENCE [LARGE SCALE GENOMIC DNA]</scope>
    <source>
        <strain evidence="5 6">CP-5</strain>
    </source>
</reference>
<dbReference type="CDD" id="cd06223">
    <property type="entry name" value="PRTases_typeI"/>
    <property type="match status" value="1"/>
</dbReference>
<dbReference type="RefSeq" id="WP_100277808.1">
    <property type="nucleotide sequence ID" value="NZ_CP018799.1"/>
</dbReference>
<protein>
    <submittedName>
        <fullName evidence="5">Ribose-phosphate pyrophosphokinase</fullName>
        <ecNumber evidence="5">2.7.6.1</ecNumber>
    </submittedName>
</protein>
<dbReference type="GO" id="GO:0000287">
    <property type="term" value="F:magnesium ion binding"/>
    <property type="evidence" value="ECO:0007669"/>
    <property type="project" value="InterPro"/>
</dbReference>
<dbReference type="NCBIfam" id="NF005537">
    <property type="entry name" value="PRK07199.1"/>
    <property type="match status" value="1"/>
</dbReference>
<organism evidence="5 6">
    <name type="scientific">Mariprofundus aestuarium</name>
    <dbReference type="NCBI Taxonomy" id="1921086"/>
    <lineage>
        <taxon>Bacteria</taxon>
        <taxon>Pseudomonadati</taxon>
        <taxon>Pseudomonadota</taxon>
        <taxon>Candidatius Mariprofundia</taxon>
        <taxon>Mariprofundales</taxon>
        <taxon>Mariprofundaceae</taxon>
        <taxon>Mariprofundus</taxon>
    </lineage>
</organism>
<proteinExistence type="inferred from homology"/>
<dbReference type="AlphaFoldDB" id="A0A2K8KYI8"/>
<dbReference type="InterPro" id="IPR029099">
    <property type="entry name" value="Pribosyltran_N"/>
</dbReference>